<evidence type="ECO:0000313" key="5">
    <source>
        <dbReference type="Proteomes" id="UP000594464"/>
    </source>
</evidence>
<gene>
    <name evidence="4" type="ORF">G3M78_00425</name>
</gene>
<proteinExistence type="inferred from homology"/>
<evidence type="ECO:0000256" key="2">
    <source>
        <dbReference type="SAM" id="MobiDB-lite"/>
    </source>
</evidence>
<dbReference type="PANTHER" id="PTHR36842:SF1">
    <property type="entry name" value="PROTEIN TOLB"/>
    <property type="match status" value="1"/>
</dbReference>
<dbReference type="Pfam" id="PF26550">
    <property type="entry name" value="Tricorn_2nd"/>
    <property type="match status" value="1"/>
</dbReference>
<feature type="domain" description="TolB N-terminal" evidence="3">
    <location>
        <begin position="29"/>
        <end position="134"/>
    </location>
</feature>
<reference evidence="5" key="1">
    <citation type="submission" date="2020-02" db="EMBL/GenBank/DDBJ databases">
        <title>Genomic and physiological characterization of two novel Nitrospinaceae genera.</title>
        <authorList>
            <person name="Mueller A.J."/>
            <person name="Jung M.-Y."/>
            <person name="Strachan C.R."/>
            <person name="Herbold C.W."/>
            <person name="Kirkegaard R.H."/>
            <person name="Daims H."/>
        </authorList>
    </citation>
    <scope>NUCLEOTIDE SEQUENCE [LARGE SCALE GENOMIC DNA]</scope>
</reference>
<dbReference type="KEGG" id="nva:G3M78_00425"/>
<dbReference type="AlphaFoldDB" id="A0A7T0BZU2"/>
<comment type="similarity">
    <text evidence="1">Belongs to the TolB family.</text>
</comment>
<dbReference type="EMBL" id="CP048620">
    <property type="protein sequence ID" value="QPJ63953.1"/>
    <property type="molecule type" value="Genomic_DNA"/>
</dbReference>
<dbReference type="Proteomes" id="UP000594464">
    <property type="component" value="Chromosome"/>
</dbReference>
<sequence>MRIMIATLWIVCAFFPVNSWGQAEFRLNLERETRPELQVAVVAFELNGSSTSVAEHAVLAHRVLENDLKISGFFRPIDSNRFAALDKAERGLDVVDYQAWRQSGAQWLVKTKIESDDAEGIVTLSFRVFDVESGMFVLGKMYRASDFFLRRMAHRFADEMVLQLTGKRGVADSRIVYLKETRKKKVTRGGEEGIIPIKEVFAIDFDSHNEQQLTHDETINLSPSWAPDGKWISYTTYYKNNPNLVMINTAGKRVRKILRESPGLNSTATWSPDGKRIAMTLSKDENSEIYILTDEFKEKRLTANFNIDTSPDWSPDGKSIVFTSDRSGAARPQVYVMSADKGEKGGLEKISTGSNYNDDPAWSPDGDHIAYSSMVGEHMQIKVYDMATRTTRQLTSGNADNQDPSWSPDGRYLAYTKVRGGSSQIYARRLLGEDERRVTPEVAGGTGRYSAPAWSPFPR</sequence>
<evidence type="ECO:0000259" key="3">
    <source>
        <dbReference type="Pfam" id="PF04052"/>
    </source>
</evidence>
<dbReference type="SUPFAM" id="SSF69304">
    <property type="entry name" value="Tricorn protease N-terminal domain"/>
    <property type="match status" value="1"/>
</dbReference>
<organism evidence="4 5">
    <name type="scientific">Candidatus Nitrohelix vancouverensis</name>
    <dbReference type="NCBI Taxonomy" id="2705534"/>
    <lineage>
        <taxon>Bacteria</taxon>
        <taxon>Pseudomonadati</taxon>
        <taxon>Nitrospinota/Tectimicrobiota group</taxon>
        <taxon>Nitrospinota</taxon>
        <taxon>Nitrospinia</taxon>
        <taxon>Nitrospinales</taxon>
        <taxon>Nitrospinaceae</taxon>
        <taxon>Candidatus Nitrohelix</taxon>
    </lineage>
</organism>
<dbReference type="Gene3D" id="3.40.50.10070">
    <property type="entry name" value="TolB, N-terminal domain"/>
    <property type="match status" value="1"/>
</dbReference>
<name>A0A7T0BZU2_9BACT</name>
<dbReference type="InterPro" id="IPR011042">
    <property type="entry name" value="6-blade_b-propeller_TolB-like"/>
</dbReference>
<dbReference type="Pfam" id="PF07676">
    <property type="entry name" value="PD40"/>
    <property type="match status" value="1"/>
</dbReference>
<accession>A0A7T0BZU2</accession>
<dbReference type="GO" id="GO:0042597">
    <property type="term" value="C:periplasmic space"/>
    <property type="evidence" value="ECO:0007669"/>
    <property type="project" value="InterPro"/>
</dbReference>
<dbReference type="InterPro" id="IPR011659">
    <property type="entry name" value="WD40"/>
</dbReference>
<dbReference type="SUPFAM" id="SSF52964">
    <property type="entry name" value="TolB, N-terminal domain"/>
    <property type="match status" value="1"/>
</dbReference>
<evidence type="ECO:0000256" key="1">
    <source>
        <dbReference type="ARBA" id="ARBA00009820"/>
    </source>
</evidence>
<dbReference type="Pfam" id="PF04052">
    <property type="entry name" value="TolB_N"/>
    <property type="match status" value="1"/>
</dbReference>
<dbReference type="PANTHER" id="PTHR36842">
    <property type="entry name" value="PROTEIN TOLB HOMOLOG"/>
    <property type="match status" value="1"/>
</dbReference>
<evidence type="ECO:0000313" key="4">
    <source>
        <dbReference type="EMBL" id="QPJ63953.1"/>
    </source>
</evidence>
<protein>
    <recommendedName>
        <fullName evidence="3">TolB N-terminal domain-containing protein</fullName>
    </recommendedName>
</protein>
<dbReference type="InterPro" id="IPR007195">
    <property type="entry name" value="TolB_N"/>
</dbReference>
<dbReference type="Gene3D" id="2.120.10.30">
    <property type="entry name" value="TolB, C-terminal domain"/>
    <property type="match status" value="2"/>
</dbReference>
<feature type="region of interest" description="Disordered" evidence="2">
    <location>
        <begin position="437"/>
        <end position="459"/>
    </location>
</feature>
<dbReference type="GO" id="GO:0015031">
    <property type="term" value="P:protein transport"/>
    <property type="evidence" value="ECO:0007669"/>
    <property type="project" value="InterPro"/>
</dbReference>